<dbReference type="InterPro" id="IPR019956">
    <property type="entry name" value="Ubiquitin_dom"/>
</dbReference>
<dbReference type="InterPro" id="IPR029071">
    <property type="entry name" value="Ubiquitin-like_domsf"/>
</dbReference>
<comment type="caution">
    <text evidence="4">The sequence shown here is derived from an EMBL/GenBank/DDBJ whole genome shotgun (WGS) entry which is preliminary data.</text>
</comment>
<dbReference type="InterPro" id="IPR013083">
    <property type="entry name" value="Znf_RING/FYVE/PHD"/>
</dbReference>
<dbReference type="AlphaFoldDB" id="A0A9N9C318"/>
<dbReference type="PROSITE" id="PS50053">
    <property type="entry name" value="UBIQUITIN_2"/>
    <property type="match status" value="1"/>
</dbReference>
<dbReference type="PROSITE" id="PS50089">
    <property type="entry name" value="ZF_RING_2"/>
    <property type="match status" value="1"/>
</dbReference>
<dbReference type="InterPro" id="IPR000626">
    <property type="entry name" value="Ubiquitin-like_dom"/>
</dbReference>
<dbReference type="SUPFAM" id="SSF54236">
    <property type="entry name" value="Ubiquitin-like"/>
    <property type="match status" value="1"/>
</dbReference>
<dbReference type="Proteomes" id="UP000789572">
    <property type="component" value="Unassembled WGS sequence"/>
</dbReference>
<dbReference type="InterPro" id="IPR050158">
    <property type="entry name" value="Ubiquitin_ubiquitin-like"/>
</dbReference>
<dbReference type="GO" id="GO:0008270">
    <property type="term" value="F:zinc ion binding"/>
    <property type="evidence" value="ECO:0007669"/>
    <property type="project" value="UniProtKB-KW"/>
</dbReference>
<evidence type="ECO:0000313" key="4">
    <source>
        <dbReference type="EMBL" id="CAG8587068.1"/>
    </source>
</evidence>
<dbReference type="SUPFAM" id="SSF57850">
    <property type="entry name" value="RING/U-box"/>
    <property type="match status" value="1"/>
</dbReference>
<dbReference type="Gene3D" id="3.10.20.90">
    <property type="entry name" value="Phosphatidylinositol 3-kinase Catalytic Subunit, Chain A, domain 1"/>
    <property type="match status" value="1"/>
</dbReference>
<evidence type="ECO:0000313" key="5">
    <source>
        <dbReference type="Proteomes" id="UP000789572"/>
    </source>
</evidence>
<keyword evidence="5" id="KW-1185">Reference proteome</keyword>
<dbReference type="Pfam" id="PF00240">
    <property type="entry name" value="ubiquitin"/>
    <property type="match status" value="1"/>
</dbReference>
<dbReference type="SMART" id="SM00213">
    <property type="entry name" value="UBQ"/>
    <property type="match status" value="1"/>
</dbReference>
<reference evidence="4" key="1">
    <citation type="submission" date="2021-06" db="EMBL/GenBank/DDBJ databases">
        <authorList>
            <person name="Kallberg Y."/>
            <person name="Tangrot J."/>
            <person name="Rosling A."/>
        </authorList>
    </citation>
    <scope>NUCLEOTIDE SEQUENCE</scope>
    <source>
        <strain evidence="4">IA702</strain>
    </source>
</reference>
<accession>A0A9N9C318</accession>
<keyword evidence="1" id="KW-0863">Zinc-finger</keyword>
<keyword evidence="1" id="KW-0862">Zinc</keyword>
<dbReference type="Gene3D" id="3.30.40.10">
    <property type="entry name" value="Zinc/RING finger domain, C3HC4 (zinc finger)"/>
    <property type="match status" value="1"/>
</dbReference>
<dbReference type="PRINTS" id="PR00348">
    <property type="entry name" value="UBIQUITIN"/>
</dbReference>
<proteinExistence type="predicted"/>
<sequence>MTLSELQCGVCKELKPNPREAQCCHKLFCRDCIKSLRNAERCPACGANASFRDNVFATRMINSKLTTIGRRASTDSKSDMDIFGAFPITILTLTGKKMFVVVEKSDTVNILKLKIEQKDGTPPEYQRLIFLGKQLENHLTISNYKIESGVTVHMVERSKSG</sequence>
<name>A0A9N9C318_9GLOM</name>
<protein>
    <submittedName>
        <fullName evidence="4">4718_t:CDS:1</fullName>
    </submittedName>
</protein>
<organism evidence="4 5">
    <name type="scientific">Paraglomus occultum</name>
    <dbReference type="NCBI Taxonomy" id="144539"/>
    <lineage>
        <taxon>Eukaryota</taxon>
        <taxon>Fungi</taxon>
        <taxon>Fungi incertae sedis</taxon>
        <taxon>Mucoromycota</taxon>
        <taxon>Glomeromycotina</taxon>
        <taxon>Glomeromycetes</taxon>
        <taxon>Paraglomerales</taxon>
        <taxon>Paraglomeraceae</taxon>
        <taxon>Paraglomus</taxon>
    </lineage>
</organism>
<dbReference type="PANTHER" id="PTHR10666">
    <property type="entry name" value="UBIQUITIN"/>
    <property type="match status" value="1"/>
</dbReference>
<feature type="domain" description="RING-type" evidence="3">
    <location>
        <begin position="8"/>
        <end position="45"/>
    </location>
</feature>
<dbReference type="EMBL" id="CAJVPJ010001338">
    <property type="protein sequence ID" value="CAG8587068.1"/>
    <property type="molecule type" value="Genomic_DNA"/>
</dbReference>
<dbReference type="OrthoDB" id="419317at2759"/>
<dbReference type="InterPro" id="IPR001841">
    <property type="entry name" value="Znf_RING"/>
</dbReference>
<evidence type="ECO:0000259" key="2">
    <source>
        <dbReference type="PROSITE" id="PS50053"/>
    </source>
</evidence>
<dbReference type="SMART" id="SM00184">
    <property type="entry name" value="RING"/>
    <property type="match status" value="1"/>
</dbReference>
<gene>
    <name evidence="4" type="ORF">POCULU_LOCUS6779</name>
</gene>
<feature type="domain" description="Ubiquitin-like" evidence="2">
    <location>
        <begin position="86"/>
        <end position="161"/>
    </location>
</feature>
<keyword evidence="1" id="KW-0479">Metal-binding</keyword>
<evidence type="ECO:0000256" key="1">
    <source>
        <dbReference type="PROSITE-ProRule" id="PRU00175"/>
    </source>
</evidence>
<evidence type="ECO:0000259" key="3">
    <source>
        <dbReference type="PROSITE" id="PS50089"/>
    </source>
</evidence>